<feature type="compositionally biased region" description="Polar residues" evidence="1">
    <location>
        <begin position="7"/>
        <end position="19"/>
    </location>
</feature>
<evidence type="ECO:0000313" key="3">
    <source>
        <dbReference type="Proteomes" id="UP001054837"/>
    </source>
</evidence>
<dbReference type="EMBL" id="BPLQ01005622">
    <property type="protein sequence ID" value="GIY16011.1"/>
    <property type="molecule type" value="Genomic_DNA"/>
</dbReference>
<feature type="region of interest" description="Disordered" evidence="1">
    <location>
        <begin position="1"/>
        <end position="53"/>
    </location>
</feature>
<protein>
    <submittedName>
        <fullName evidence="2">Uncharacterized protein</fullName>
    </submittedName>
</protein>
<feature type="compositionally biased region" description="Basic and acidic residues" evidence="1">
    <location>
        <begin position="20"/>
        <end position="46"/>
    </location>
</feature>
<comment type="caution">
    <text evidence="2">The sequence shown here is derived from an EMBL/GenBank/DDBJ whole genome shotgun (WGS) entry which is preliminary data.</text>
</comment>
<proteinExistence type="predicted"/>
<evidence type="ECO:0000313" key="2">
    <source>
        <dbReference type="EMBL" id="GIY16011.1"/>
    </source>
</evidence>
<dbReference type="AlphaFoldDB" id="A0AAV4R5V4"/>
<gene>
    <name evidence="2" type="ORF">CDAR_250051</name>
</gene>
<organism evidence="2 3">
    <name type="scientific">Caerostris darwini</name>
    <dbReference type="NCBI Taxonomy" id="1538125"/>
    <lineage>
        <taxon>Eukaryota</taxon>
        <taxon>Metazoa</taxon>
        <taxon>Ecdysozoa</taxon>
        <taxon>Arthropoda</taxon>
        <taxon>Chelicerata</taxon>
        <taxon>Arachnida</taxon>
        <taxon>Araneae</taxon>
        <taxon>Araneomorphae</taxon>
        <taxon>Entelegynae</taxon>
        <taxon>Araneoidea</taxon>
        <taxon>Araneidae</taxon>
        <taxon>Caerostris</taxon>
    </lineage>
</organism>
<name>A0AAV4R5V4_9ARAC</name>
<sequence length="99" mass="11182">MEKMKTRTCSSAQSIQTVQKGERTLPRAQKREGKPPFNRQNKEGKKSPIQSDPQNKKIVYCVTKAIRVLFVDGQWKAVTTDLSEADVRFQALEGPGFIT</sequence>
<reference evidence="2 3" key="1">
    <citation type="submission" date="2021-06" db="EMBL/GenBank/DDBJ databases">
        <title>Caerostris darwini draft genome.</title>
        <authorList>
            <person name="Kono N."/>
            <person name="Arakawa K."/>
        </authorList>
    </citation>
    <scope>NUCLEOTIDE SEQUENCE [LARGE SCALE GENOMIC DNA]</scope>
</reference>
<evidence type="ECO:0000256" key="1">
    <source>
        <dbReference type="SAM" id="MobiDB-lite"/>
    </source>
</evidence>
<accession>A0AAV4R5V4</accession>
<dbReference type="Proteomes" id="UP001054837">
    <property type="component" value="Unassembled WGS sequence"/>
</dbReference>
<keyword evidence="3" id="KW-1185">Reference proteome</keyword>